<feature type="chain" id="PRO_5039586977" evidence="2">
    <location>
        <begin position="20"/>
        <end position="343"/>
    </location>
</feature>
<dbReference type="CDD" id="cd13603">
    <property type="entry name" value="PBP2_TRAP_Siap_TeaA_like"/>
    <property type="match status" value="1"/>
</dbReference>
<comment type="caution">
    <text evidence="3">The sequence shown here is derived from an EMBL/GenBank/DDBJ whole genome shotgun (WGS) entry which is preliminary data.</text>
</comment>
<protein>
    <submittedName>
        <fullName evidence="3">TRAP transporter substrate-binding protein</fullName>
    </submittedName>
</protein>
<gene>
    <name evidence="3" type="ORF">IRY55_08385</name>
</gene>
<dbReference type="AlphaFoldDB" id="A0A8J7G4S3"/>
<accession>A0A8J7G4S3</accession>
<feature type="signal peptide" evidence="2">
    <location>
        <begin position="1"/>
        <end position="19"/>
    </location>
</feature>
<dbReference type="InterPro" id="IPR038404">
    <property type="entry name" value="TRAP_DctP_sf"/>
</dbReference>
<dbReference type="NCBIfam" id="TIGR00787">
    <property type="entry name" value="dctP"/>
    <property type="match status" value="1"/>
</dbReference>
<proteinExistence type="predicted"/>
<dbReference type="PANTHER" id="PTHR33376">
    <property type="match status" value="1"/>
</dbReference>
<keyword evidence="1 2" id="KW-0732">Signal</keyword>
<evidence type="ECO:0000256" key="1">
    <source>
        <dbReference type="ARBA" id="ARBA00022729"/>
    </source>
</evidence>
<organism evidence="3 4">
    <name type="scientific">Savagea serpentis</name>
    <dbReference type="NCBI Taxonomy" id="2785297"/>
    <lineage>
        <taxon>Bacteria</taxon>
        <taxon>Bacillati</taxon>
        <taxon>Bacillota</taxon>
        <taxon>Bacilli</taxon>
        <taxon>Bacillales</taxon>
        <taxon>Caryophanaceae</taxon>
        <taxon>Savagea</taxon>
    </lineage>
</organism>
<dbReference type="Proteomes" id="UP000622653">
    <property type="component" value="Unassembled WGS sequence"/>
</dbReference>
<dbReference type="GO" id="GO:0030288">
    <property type="term" value="C:outer membrane-bounded periplasmic space"/>
    <property type="evidence" value="ECO:0007669"/>
    <property type="project" value="InterPro"/>
</dbReference>
<dbReference type="Pfam" id="PF03480">
    <property type="entry name" value="DctP"/>
    <property type="match status" value="1"/>
</dbReference>
<evidence type="ECO:0000256" key="2">
    <source>
        <dbReference type="SAM" id="SignalP"/>
    </source>
</evidence>
<dbReference type="Gene3D" id="3.40.190.170">
    <property type="entry name" value="Bacterial extracellular solute-binding protein, family 7"/>
    <property type="match status" value="1"/>
</dbReference>
<dbReference type="InterPro" id="IPR004682">
    <property type="entry name" value="TRAP_DctP"/>
</dbReference>
<evidence type="ECO:0000313" key="4">
    <source>
        <dbReference type="Proteomes" id="UP000622653"/>
    </source>
</evidence>
<keyword evidence="4" id="KW-1185">Reference proteome</keyword>
<dbReference type="NCBIfam" id="NF037995">
    <property type="entry name" value="TRAP_S1"/>
    <property type="match status" value="1"/>
</dbReference>
<reference evidence="3" key="1">
    <citation type="submission" date="2020-11" db="EMBL/GenBank/DDBJ databases">
        <title>Multidrug resistant novel bacterium Savagea serpentis sp. nov., isolated from the scats of a vine snake (Ahaetulla nasuta).</title>
        <authorList>
            <person name="Venkata Ramana V."/>
            <person name="Vikas Patil S."/>
            <person name="Yogita Lugani V."/>
        </authorList>
    </citation>
    <scope>NUCLEOTIDE SEQUENCE</scope>
    <source>
        <strain evidence="3">SN6</strain>
    </source>
</reference>
<dbReference type="InterPro" id="IPR018389">
    <property type="entry name" value="DctP_fam"/>
</dbReference>
<dbReference type="EMBL" id="JADKPV010000003">
    <property type="protein sequence ID" value="MBF4501377.1"/>
    <property type="molecule type" value="Genomic_DNA"/>
</dbReference>
<sequence>MMKKNWLIVAMISLMLVLAACGDKNEATNSKENGEPATGVNEHNFKISHVVQETHVWHKTAEKFKEELEALSEGKMTATIYSAASLGLEADMVQQLETGTLDFGFLTNAYMSTREESLNGWFMPFVFEDLTEAVKMRESEEVKEMLSELNSQGLVGLDFAFAGNRHILSKDGFIESQEDLKGKKMRIIGSPAMQSFWEETGAGPTAMPLPEVYTSLQTGVIDGMDIDLDALMTEKYYENANYLTLTNHMTFPTVVVMSSKIFDGLSEEEQKIVQKAVKNAVDWGADEAVAREATNLEELKKLGVEVATFDSPETFEKATTSVREQYSEKSDIIKRFIEKSLNN</sequence>
<dbReference type="GO" id="GO:0055085">
    <property type="term" value="P:transmembrane transport"/>
    <property type="evidence" value="ECO:0007669"/>
    <property type="project" value="InterPro"/>
</dbReference>
<evidence type="ECO:0000313" key="3">
    <source>
        <dbReference type="EMBL" id="MBF4501377.1"/>
    </source>
</evidence>
<dbReference type="PROSITE" id="PS51257">
    <property type="entry name" value="PROKAR_LIPOPROTEIN"/>
    <property type="match status" value="1"/>
</dbReference>
<dbReference type="PIRSF" id="PIRSF006470">
    <property type="entry name" value="DctB"/>
    <property type="match status" value="1"/>
</dbReference>
<name>A0A8J7G4S3_9BACL</name>
<dbReference type="GO" id="GO:0030246">
    <property type="term" value="F:carbohydrate binding"/>
    <property type="evidence" value="ECO:0007669"/>
    <property type="project" value="TreeGrafter"/>
</dbReference>
<dbReference type="RefSeq" id="WP_194562853.1">
    <property type="nucleotide sequence ID" value="NZ_JADKPV010000003.1"/>
</dbReference>
<dbReference type="PANTHER" id="PTHR33376:SF2">
    <property type="entry name" value="DICARBOXYLATE-BINDING PERIPLASMIC PROTEIN"/>
    <property type="match status" value="1"/>
</dbReference>